<keyword evidence="1" id="KW-0812">Transmembrane</keyword>
<keyword evidence="1" id="KW-0472">Membrane</keyword>
<organism evidence="2">
    <name type="scientific">candidate division WOR-3 bacterium</name>
    <dbReference type="NCBI Taxonomy" id="2052148"/>
    <lineage>
        <taxon>Bacteria</taxon>
        <taxon>Bacteria division WOR-3</taxon>
    </lineage>
</organism>
<name>A0A7C4XLR7_UNCW3</name>
<dbReference type="PANTHER" id="PTHR31303:SF1">
    <property type="entry name" value="CTP-DEPENDENT DIACYLGLYCEROL KINASE 1"/>
    <property type="match status" value="1"/>
</dbReference>
<keyword evidence="1" id="KW-1133">Transmembrane helix</keyword>
<dbReference type="EMBL" id="DTGZ01000180">
    <property type="protein sequence ID" value="HGV98536.1"/>
    <property type="molecule type" value="Genomic_DNA"/>
</dbReference>
<feature type="transmembrane region" description="Helical" evidence="1">
    <location>
        <begin position="95"/>
        <end position="114"/>
    </location>
</feature>
<accession>A0A7C4XLR7</accession>
<dbReference type="AlphaFoldDB" id="A0A7C4XLR7"/>
<comment type="caution">
    <text evidence="2">The sequence shown here is derived from an EMBL/GenBank/DDBJ whole genome shotgun (WGS) entry which is preliminary data.</text>
</comment>
<feature type="transmembrane region" description="Helical" evidence="1">
    <location>
        <begin position="176"/>
        <end position="192"/>
    </location>
</feature>
<dbReference type="GO" id="GO:0004143">
    <property type="term" value="F:ATP-dependent diacylglycerol kinase activity"/>
    <property type="evidence" value="ECO:0007669"/>
    <property type="project" value="InterPro"/>
</dbReference>
<gene>
    <name evidence="2" type="ORF">ENV60_09625</name>
</gene>
<feature type="transmembrane region" description="Helical" evidence="1">
    <location>
        <begin position="32"/>
        <end position="51"/>
    </location>
</feature>
<evidence type="ECO:0000256" key="1">
    <source>
        <dbReference type="SAM" id="Phobius"/>
    </source>
</evidence>
<sequence length="193" mass="21509">MLKAEIFRKLLNLWAIFIPVLYYKLQPNSARLLLFLVAIIILVIDFFRLHINGFKEGFIILFGSFLRRRELSQLSGATYLLLGCLVTALLFSRPIVISVCTFIIIGDTFAAMFGQNVKGPKLFKKSVIGSLCFFGSNLISIIVLYPILGLPLSHLIFGAAFATLFEALPLPWDDNFSVPILTGVVMSLFSLVS</sequence>
<evidence type="ECO:0008006" key="3">
    <source>
        <dbReference type="Google" id="ProtNLM"/>
    </source>
</evidence>
<reference evidence="2" key="1">
    <citation type="journal article" date="2020" name="mSystems">
        <title>Genome- and Community-Level Interaction Insights into Carbon Utilization and Element Cycling Functions of Hydrothermarchaeota in Hydrothermal Sediment.</title>
        <authorList>
            <person name="Zhou Z."/>
            <person name="Liu Y."/>
            <person name="Xu W."/>
            <person name="Pan J."/>
            <person name="Luo Z.H."/>
            <person name="Li M."/>
        </authorList>
    </citation>
    <scope>NUCLEOTIDE SEQUENCE [LARGE SCALE GENOMIC DNA]</scope>
    <source>
        <strain evidence="2">SpSt-774</strain>
    </source>
</reference>
<dbReference type="InterPro" id="IPR037997">
    <property type="entry name" value="Dgk1-like"/>
</dbReference>
<feature type="transmembrane region" description="Helical" evidence="1">
    <location>
        <begin position="126"/>
        <end position="145"/>
    </location>
</feature>
<proteinExistence type="predicted"/>
<dbReference type="PANTHER" id="PTHR31303">
    <property type="entry name" value="CTP-DEPENDENT DIACYLGLYCEROL KINASE 1"/>
    <property type="match status" value="1"/>
</dbReference>
<evidence type="ECO:0000313" key="2">
    <source>
        <dbReference type="EMBL" id="HGV98536.1"/>
    </source>
</evidence>
<protein>
    <recommendedName>
        <fullName evidence="3">Phosphatidate cytidylyltransferase</fullName>
    </recommendedName>
</protein>